<evidence type="ECO:0000313" key="1">
    <source>
        <dbReference type="EMBL" id="VAX19000.1"/>
    </source>
</evidence>
<dbReference type="EMBL" id="UOGC01000082">
    <property type="protein sequence ID" value="VAX19000.1"/>
    <property type="molecule type" value="Genomic_DNA"/>
</dbReference>
<organism evidence="1">
    <name type="scientific">hydrothermal vent metagenome</name>
    <dbReference type="NCBI Taxonomy" id="652676"/>
    <lineage>
        <taxon>unclassified sequences</taxon>
        <taxon>metagenomes</taxon>
        <taxon>ecological metagenomes</taxon>
    </lineage>
</organism>
<accession>A0A3B1C7Z6</accession>
<gene>
    <name evidence="1" type="ORF">MNBD_NITROSPINAE01-1967</name>
</gene>
<proteinExistence type="predicted"/>
<evidence type="ECO:0008006" key="2">
    <source>
        <dbReference type="Google" id="ProtNLM"/>
    </source>
</evidence>
<name>A0A3B1C7Z6_9ZZZZ</name>
<dbReference type="AlphaFoldDB" id="A0A3B1C7Z6"/>
<protein>
    <recommendedName>
        <fullName evidence="2">DUF1302 domain-containing protein</fullName>
    </recommendedName>
</protein>
<dbReference type="Pfam" id="PF06980">
    <property type="entry name" value="DUF1302"/>
    <property type="match status" value="1"/>
</dbReference>
<sequence length="457" mass="51544">MRSFVFLLALLLCGSAQAWGQSALDDALLGFDDEASEVSDTETSGETAGKSLFDIYGSMSLSNSYNVAHKEPRANETDYRGLSRSRANVNLKLKANLSEKWKAHVGYRAFYDMAYAINGRDRYTSDVLQTYENETELREAYLHGELSRNLDIKFGRQIVVWGKSDNVRVTDVLNPLDNREPGMVDIEDLRLPVYMSRLDYYLGDLSFTAIAIHEIRFNKTPSFGSDFYPFAVRAPVEDVPGDKIENTEYAFALNGLFTGWDISFYLADIYDDQPHVEQVASLSSLSPAFKRSHSRLTMAGLAANMAYGSWLLKTEMAYFYGFEFFGTPDDKKSRYDILIGAEYSGFTDSVVSVELVNRHLNDFNDRIKTAGGTEDEFQVAIRASGNYFYDTLHPLALVSFFGTRGEDGGFQRVSVGYDLTDAWLLTVGAVFYQSGNLQFFKNVGDNDRLFLDFKYSF</sequence>
<dbReference type="SUPFAM" id="SSF56935">
    <property type="entry name" value="Porins"/>
    <property type="match status" value="1"/>
</dbReference>
<dbReference type="InterPro" id="IPR010727">
    <property type="entry name" value="DUF1302"/>
</dbReference>
<reference evidence="1" key="1">
    <citation type="submission" date="2018-06" db="EMBL/GenBank/DDBJ databases">
        <authorList>
            <person name="Zhirakovskaya E."/>
        </authorList>
    </citation>
    <scope>NUCLEOTIDE SEQUENCE</scope>
</reference>